<evidence type="ECO:0000256" key="1">
    <source>
        <dbReference type="ARBA" id="ARBA00023125"/>
    </source>
</evidence>
<keyword evidence="4" id="KW-1185">Reference proteome</keyword>
<comment type="caution">
    <text evidence="3">The sequence shown here is derived from an EMBL/GenBank/DDBJ whole genome shotgun (WGS) entry which is preliminary data.</text>
</comment>
<dbReference type="PANTHER" id="PTHR46558">
    <property type="entry name" value="TRACRIPTIONAL REGULATORY PROTEIN-RELATED-RELATED"/>
    <property type="match status" value="1"/>
</dbReference>
<dbReference type="Pfam" id="PF01381">
    <property type="entry name" value="HTH_3"/>
    <property type="match status" value="1"/>
</dbReference>
<evidence type="ECO:0000259" key="2">
    <source>
        <dbReference type="PROSITE" id="PS50943"/>
    </source>
</evidence>
<dbReference type="RefSeq" id="WP_307252754.1">
    <property type="nucleotide sequence ID" value="NZ_JAUSUV010000007.1"/>
</dbReference>
<evidence type="ECO:0000313" key="4">
    <source>
        <dbReference type="Proteomes" id="UP001238450"/>
    </source>
</evidence>
<dbReference type="InterPro" id="IPR001387">
    <property type="entry name" value="Cro/C1-type_HTH"/>
</dbReference>
<feature type="domain" description="HTH cro/C1-type" evidence="2">
    <location>
        <begin position="14"/>
        <end position="68"/>
    </location>
</feature>
<dbReference type="CDD" id="cd00093">
    <property type="entry name" value="HTH_XRE"/>
    <property type="match status" value="1"/>
</dbReference>
<dbReference type="PROSITE" id="PS50943">
    <property type="entry name" value="HTH_CROC1"/>
    <property type="match status" value="1"/>
</dbReference>
<organism evidence="3 4">
    <name type="scientific">Croceifilum oryzae</name>
    <dbReference type="NCBI Taxonomy" id="1553429"/>
    <lineage>
        <taxon>Bacteria</taxon>
        <taxon>Bacillati</taxon>
        <taxon>Bacillota</taxon>
        <taxon>Bacilli</taxon>
        <taxon>Bacillales</taxon>
        <taxon>Thermoactinomycetaceae</taxon>
        <taxon>Croceifilum</taxon>
    </lineage>
</organism>
<name>A0AAJ1TET3_9BACL</name>
<dbReference type="SUPFAM" id="SSF47413">
    <property type="entry name" value="lambda repressor-like DNA-binding domains"/>
    <property type="match status" value="1"/>
</dbReference>
<dbReference type="PANTHER" id="PTHR46558:SF4">
    <property type="entry name" value="DNA-BIDING PHAGE PROTEIN"/>
    <property type="match status" value="1"/>
</dbReference>
<dbReference type="Gene3D" id="1.10.260.40">
    <property type="entry name" value="lambda repressor-like DNA-binding domains"/>
    <property type="match status" value="1"/>
</dbReference>
<accession>A0AAJ1TET3</accession>
<dbReference type="InterPro" id="IPR010982">
    <property type="entry name" value="Lambda_DNA-bd_dom_sf"/>
</dbReference>
<evidence type="ECO:0000313" key="3">
    <source>
        <dbReference type="EMBL" id="MDQ0417605.1"/>
    </source>
</evidence>
<dbReference type="Proteomes" id="UP001238450">
    <property type="component" value="Unassembled WGS sequence"/>
</dbReference>
<proteinExistence type="predicted"/>
<dbReference type="AlphaFoldDB" id="A0AAJ1TET3"/>
<reference evidence="3 4" key="1">
    <citation type="submission" date="2023-07" db="EMBL/GenBank/DDBJ databases">
        <title>Genomic Encyclopedia of Type Strains, Phase IV (KMG-IV): sequencing the most valuable type-strain genomes for metagenomic binning, comparative biology and taxonomic classification.</title>
        <authorList>
            <person name="Goeker M."/>
        </authorList>
    </citation>
    <scope>NUCLEOTIDE SEQUENCE [LARGE SCALE GENOMIC DNA]</scope>
    <source>
        <strain evidence="3 4">DSM 46876</strain>
    </source>
</reference>
<dbReference type="GO" id="GO:0003677">
    <property type="term" value="F:DNA binding"/>
    <property type="evidence" value="ECO:0007669"/>
    <property type="project" value="UniProtKB-KW"/>
</dbReference>
<dbReference type="SMART" id="SM00530">
    <property type="entry name" value="HTH_XRE"/>
    <property type="match status" value="1"/>
</dbReference>
<keyword evidence="1" id="KW-0238">DNA-binding</keyword>
<sequence length="123" mass="13719">MEKTMDKTAVGERIVLLRKTKGWKRKDLATQIEVSWQVVTNLETGATLPTPIQLVNLSRVLNTSTDFILGVTSTPSPHLDTETLPMVDLQRVLENAEALQWGDRILSPEQRKLVKGLVSVVVD</sequence>
<gene>
    <name evidence="3" type="ORF">J2Z48_001778</name>
</gene>
<dbReference type="EMBL" id="JAUSUV010000007">
    <property type="protein sequence ID" value="MDQ0417605.1"/>
    <property type="molecule type" value="Genomic_DNA"/>
</dbReference>
<protein>
    <submittedName>
        <fullName evidence="3">Transcriptional regulator with XRE-family HTH domain</fullName>
    </submittedName>
</protein>